<dbReference type="InterPro" id="IPR036388">
    <property type="entry name" value="WH-like_DNA-bd_sf"/>
</dbReference>
<keyword evidence="8" id="KW-1185">Reference proteome</keyword>
<feature type="domain" description="RNA polymerase sigma factor 70 region 4 type 2" evidence="6">
    <location>
        <begin position="135"/>
        <end position="186"/>
    </location>
</feature>
<evidence type="ECO:0000259" key="6">
    <source>
        <dbReference type="Pfam" id="PF08281"/>
    </source>
</evidence>
<dbReference type="GO" id="GO:0006352">
    <property type="term" value="P:DNA-templated transcription initiation"/>
    <property type="evidence" value="ECO:0007669"/>
    <property type="project" value="InterPro"/>
</dbReference>
<dbReference type="SUPFAM" id="SSF88946">
    <property type="entry name" value="Sigma2 domain of RNA polymerase sigma factors"/>
    <property type="match status" value="1"/>
</dbReference>
<evidence type="ECO:0000256" key="4">
    <source>
        <dbReference type="ARBA" id="ARBA00023163"/>
    </source>
</evidence>
<dbReference type="SUPFAM" id="SSF88659">
    <property type="entry name" value="Sigma3 and sigma4 domains of RNA polymerase sigma factors"/>
    <property type="match status" value="1"/>
</dbReference>
<dbReference type="InterPro" id="IPR013324">
    <property type="entry name" value="RNA_pol_sigma_r3/r4-like"/>
</dbReference>
<comment type="similarity">
    <text evidence="1">Belongs to the sigma-70 factor family. ECF subfamily.</text>
</comment>
<dbReference type="Gene3D" id="1.10.1740.10">
    <property type="match status" value="1"/>
</dbReference>
<keyword evidence="3" id="KW-0731">Sigma factor</keyword>
<dbReference type="EMBL" id="RPFW01000001">
    <property type="protein sequence ID" value="TVZ07286.1"/>
    <property type="molecule type" value="Genomic_DNA"/>
</dbReference>
<evidence type="ECO:0000256" key="1">
    <source>
        <dbReference type="ARBA" id="ARBA00010641"/>
    </source>
</evidence>
<accession>A0A6P2CA91</accession>
<dbReference type="InterPro" id="IPR007627">
    <property type="entry name" value="RNA_pol_sigma70_r2"/>
</dbReference>
<dbReference type="InterPro" id="IPR013325">
    <property type="entry name" value="RNA_pol_sigma_r2"/>
</dbReference>
<reference evidence="7 8" key="1">
    <citation type="submission" date="2018-11" db="EMBL/GenBank/DDBJ databases">
        <title>Trebonia kvetii gen.nov., sp.nov., a novel acidophilic actinobacterium, and proposal of the new actinobacterial family Treboniaceae fam. nov.</title>
        <authorList>
            <person name="Rapoport D."/>
            <person name="Sagova-Mareckova M."/>
            <person name="Sedlacek I."/>
            <person name="Provaznik J."/>
            <person name="Kralova S."/>
            <person name="Pavlinic D."/>
            <person name="Benes V."/>
            <person name="Kopecky J."/>
        </authorList>
    </citation>
    <scope>NUCLEOTIDE SEQUENCE [LARGE SCALE GENOMIC DNA]</scope>
    <source>
        <strain evidence="7 8">15Tr583</strain>
    </source>
</reference>
<dbReference type="Gene3D" id="1.10.10.10">
    <property type="entry name" value="Winged helix-like DNA-binding domain superfamily/Winged helix DNA-binding domain"/>
    <property type="match status" value="1"/>
</dbReference>
<dbReference type="InterPro" id="IPR013249">
    <property type="entry name" value="RNA_pol_sigma70_r4_t2"/>
</dbReference>
<name>A0A6P2CA91_9ACTN</name>
<dbReference type="Pfam" id="PF04542">
    <property type="entry name" value="Sigma70_r2"/>
    <property type="match status" value="1"/>
</dbReference>
<organism evidence="7 8">
    <name type="scientific">Trebonia kvetii</name>
    <dbReference type="NCBI Taxonomy" id="2480626"/>
    <lineage>
        <taxon>Bacteria</taxon>
        <taxon>Bacillati</taxon>
        <taxon>Actinomycetota</taxon>
        <taxon>Actinomycetes</taxon>
        <taxon>Streptosporangiales</taxon>
        <taxon>Treboniaceae</taxon>
        <taxon>Trebonia</taxon>
    </lineage>
</organism>
<keyword evidence="2" id="KW-0805">Transcription regulation</keyword>
<keyword evidence="4" id="KW-0804">Transcription</keyword>
<dbReference type="Proteomes" id="UP000460272">
    <property type="component" value="Unassembled WGS sequence"/>
</dbReference>
<dbReference type="InterPro" id="IPR014284">
    <property type="entry name" value="RNA_pol_sigma-70_dom"/>
</dbReference>
<dbReference type="GO" id="GO:0003677">
    <property type="term" value="F:DNA binding"/>
    <property type="evidence" value="ECO:0007669"/>
    <property type="project" value="InterPro"/>
</dbReference>
<dbReference type="InterPro" id="IPR039425">
    <property type="entry name" value="RNA_pol_sigma-70-like"/>
</dbReference>
<proteinExistence type="inferred from homology"/>
<dbReference type="PANTHER" id="PTHR43133:SF66">
    <property type="entry name" value="ECF RNA POLYMERASE SIGMA FACTOR SIGK"/>
    <property type="match status" value="1"/>
</dbReference>
<gene>
    <name evidence="7" type="ORF">EAS64_08345</name>
</gene>
<comment type="caution">
    <text evidence="7">The sequence shown here is derived from an EMBL/GenBank/DDBJ whole genome shotgun (WGS) entry which is preliminary data.</text>
</comment>
<dbReference type="PANTHER" id="PTHR43133">
    <property type="entry name" value="RNA POLYMERASE ECF-TYPE SIGMA FACTO"/>
    <property type="match status" value="1"/>
</dbReference>
<evidence type="ECO:0000256" key="3">
    <source>
        <dbReference type="ARBA" id="ARBA00023082"/>
    </source>
</evidence>
<evidence type="ECO:0000259" key="5">
    <source>
        <dbReference type="Pfam" id="PF04542"/>
    </source>
</evidence>
<evidence type="ECO:0000313" key="7">
    <source>
        <dbReference type="EMBL" id="TVZ07286.1"/>
    </source>
</evidence>
<evidence type="ECO:0000256" key="2">
    <source>
        <dbReference type="ARBA" id="ARBA00023015"/>
    </source>
</evidence>
<dbReference type="AlphaFoldDB" id="A0A6P2CA91"/>
<dbReference type="OrthoDB" id="5501064at2"/>
<dbReference type="Pfam" id="PF08281">
    <property type="entry name" value="Sigma70_r4_2"/>
    <property type="match status" value="1"/>
</dbReference>
<sequence>MWEHADAMVTEAGGTAFDDALVRARCGDETGFLVLWEALQPRLLRYLQVIGCDDVDDVAGETWLQVVRDLPKFKKGGADEFRAWLFTIGRHRAVDAARSRTRFRDKVLTAEAMPPAATPAGSVEEEVLHRLSTRQAIALVAGLSKDQAEVVALRVIAGLDTEAVAKLLRKSPGAVRVALHRGLRALSDDPRIHQIERVDQ</sequence>
<feature type="domain" description="RNA polymerase sigma-70 region 2" evidence="5">
    <location>
        <begin position="35"/>
        <end position="102"/>
    </location>
</feature>
<dbReference type="NCBIfam" id="TIGR02937">
    <property type="entry name" value="sigma70-ECF"/>
    <property type="match status" value="1"/>
</dbReference>
<evidence type="ECO:0000313" key="8">
    <source>
        <dbReference type="Proteomes" id="UP000460272"/>
    </source>
</evidence>
<dbReference type="GO" id="GO:0016987">
    <property type="term" value="F:sigma factor activity"/>
    <property type="evidence" value="ECO:0007669"/>
    <property type="project" value="UniProtKB-KW"/>
</dbReference>
<protein>
    <submittedName>
        <fullName evidence="7">RNA polymerase sigma factor</fullName>
    </submittedName>
</protein>